<gene>
    <name evidence="1" type="ORF">AVEN_255389_1</name>
</gene>
<protein>
    <submittedName>
        <fullName evidence="1">Uncharacterized protein</fullName>
    </submittedName>
</protein>
<keyword evidence="2" id="KW-1185">Reference proteome</keyword>
<dbReference type="Proteomes" id="UP000499080">
    <property type="component" value="Unassembled WGS sequence"/>
</dbReference>
<comment type="caution">
    <text evidence="1">The sequence shown here is derived from an EMBL/GenBank/DDBJ whole genome shotgun (WGS) entry which is preliminary data.</text>
</comment>
<name>A0A4Y2HTF1_ARAVE</name>
<evidence type="ECO:0000313" key="2">
    <source>
        <dbReference type="Proteomes" id="UP000499080"/>
    </source>
</evidence>
<sequence>MVSLVIPDVPELGISLWQLEDTANWDIWRRSCVRYSLSLAFVLQVAFTQLLQDSFAADVVLFCYPGVKRLTRMGYGSHGISNGLFFCLRK</sequence>
<reference evidence="1 2" key="1">
    <citation type="journal article" date="2019" name="Sci. Rep.">
        <title>Orb-weaving spider Araneus ventricosus genome elucidates the spidroin gene catalogue.</title>
        <authorList>
            <person name="Kono N."/>
            <person name="Nakamura H."/>
            <person name="Ohtoshi R."/>
            <person name="Moran D.A.P."/>
            <person name="Shinohara A."/>
            <person name="Yoshida Y."/>
            <person name="Fujiwara M."/>
            <person name="Mori M."/>
            <person name="Tomita M."/>
            <person name="Arakawa K."/>
        </authorList>
    </citation>
    <scope>NUCLEOTIDE SEQUENCE [LARGE SCALE GENOMIC DNA]</scope>
</reference>
<accession>A0A4Y2HTF1</accession>
<dbReference type="EMBL" id="BGPR01002156">
    <property type="protein sequence ID" value="GBM68661.1"/>
    <property type="molecule type" value="Genomic_DNA"/>
</dbReference>
<organism evidence="1 2">
    <name type="scientific">Araneus ventricosus</name>
    <name type="common">Orbweaver spider</name>
    <name type="synonym">Epeira ventricosa</name>
    <dbReference type="NCBI Taxonomy" id="182803"/>
    <lineage>
        <taxon>Eukaryota</taxon>
        <taxon>Metazoa</taxon>
        <taxon>Ecdysozoa</taxon>
        <taxon>Arthropoda</taxon>
        <taxon>Chelicerata</taxon>
        <taxon>Arachnida</taxon>
        <taxon>Araneae</taxon>
        <taxon>Araneomorphae</taxon>
        <taxon>Entelegynae</taxon>
        <taxon>Araneoidea</taxon>
        <taxon>Araneidae</taxon>
        <taxon>Araneus</taxon>
    </lineage>
</organism>
<proteinExistence type="predicted"/>
<evidence type="ECO:0000313" key="1">
    <source>
        <dbReference type="EMBL" id="GBM68661.1"/>
    </source>
</evidence>
<dbReference type="AlphaFoldDB" id="A0A4Y2HTF1"/>